<sequence length="85" mass="9587">MARTVTPLMDPKCEAAKPREKDYKLFDGQGFYLWCLSRQMIPFAFLMMSTAAMVEWSLGISEDAAAFIQYAASMIGMSVELRFSS</sequence>
<reference evidence="1 2" key="1">
    <citation type="submission" date="2024-09" db="EMBL/GenBank/DDBJ databases">
        <authorList>
            <person name="Sun Q."/>
            <person name="Mori K."/>
        </authorList>
    </citation>
    <scope>NUCLEOTIDE SEQUENCE [LARGE SCALE GENOMIC DNA]</scope>
    <source>
        <strain evidence="1 2">NCAIM B.01794</strain>
    </source>
</reference>
<proteinExistence type="predicted"/>
<comment type="caution">
    <text evidence="1">The sequence shown here is derived from an EMBL/GenBank/DDBJ whole genome shotgun (WGS) entry which is preliminary data.</text>
</comment>
<dbReference type="EMBL" id="JBHLSS010000002">
    <property type="protein sequence ID" value="MFC0708138.1"/>
    <property type="molecule type" value="Genomic_DNA"/>
</dbReference>
<organism evidence="1 2">
    <name type="scientific">Azorhizophilus paspali</name>
    <name type="common">Azotobacter paspali</name>
    <dbReference type="NCBI Taxonomy" id="69963"/>
    <lineage>
        <taxon>Bacteria</taxon>
        <taxon>Pseudomonadati</taxon>
        <taxon>Pseudomonadota</taxon>
        <taxon>Gammaproteobacteria</taxon>
        <taxon>Pseudomonadales</taxon>
        <taxon>Pseudomonadaceae</taxon>
        <taxon>Azorhizophilus</taxon>
    </lineage>
</organism>
<accession>A0ABV6SFX7</accession>
<gene>
    <name evidence="1" type="ORF">ACFFGX_00400</name>
</gene>
<evidence type="ECO:0000313" key="2">
    <source>
        <dbReference type="Proteomes" id="UP001589891"/>
    </source>
</evidence>
<protein>
    <submittedName>
        <fullName evidence="1">Uncharacterized protein</fullName>
    </submittedName>
</protein>
<keyword evidence="2" id="KW-1185">Reference proteome</keyword>
<dbReference type="RefSeq" id="WP_376941828.1">
    <property type="nucleotide sequence ID" value="NZ_CP171449.1"/>
</dbReference>
<name>A0ABV6SFX7_AZOPA</name>
<dbReference type="Proteomes" id="UP001589891">
    <property type="component" value="Unassembled WGS sequence"/>
</dbReference>
<evidence type="ECO:0000313" key="1">
    <source>
        <dbReference type="EMBL" id="MFC0708138.1"/>
    </source>
</evidence>